<evidence type="ECO:0000313" key="3">
    <source>
        <dbReference type="Proteomes" id="UP001497516"/>
    </source>
</evidence>
<dbReference type="EMBL" id="OZ034816">
    <property type="protein sequence ID" value="CAL1377365.1"/>
    <property type="molecule type" value="Genomic_DNA"/>
</dbReference>
<organism evidence="2 3">
    <name type="scientific">Linum trigynum</name>
    <dbReference type="NCBI Taxonomy" id="586398"/>
    <lineage>
        <taxon>Eukaryota</taxon>
        <taxon>Viridiplantae</taxon>
        <taxon>Streptophyta</taxon>
        <taxon>Embryophyta</taxon>
        <taxon>Tracheophyta</taxon>
        <taxon>Spermatophyta</taxon>
        <taxon>Magnoliopsida</taxon>
        <taxon>eudicotyledons</taxon>
        <taxon>Gunneridae</taxon>
        <taxon>Pentapetalae</taxon>
        <taxon>rosids</taxon>
        <taxon>fabids</taxon>
        <taxon>Malpighiales</taxon>
        <taxon>Linaceae</taxon>
        <taxon>Linum</taxon>
    </lineage>
</organism>
<dbReference type="AlphaFoldDB" id="A0AAV2DVF8"/>
<protein>
    <submittedName>
        <fullName evidence="2">Uncharacterized protein</fullName>
    </submittedName>
</protein>
<evidence type="ECO:0000256" key="1">
    <source>
        <dbReference type="SAM" id="MobiDB-lite"/>
    </source>
</evidence>
<dbReference type="Proteomes" id="UP001497516">
    <property type="component" value="Chromosome 3"/>
</dbReference>
<sequence>MTRGSSGASGLANSAASKTTSATDAAETVKHASPSFAIRGRFLPPAMVIISKSSSSRRGCLLGGGAFGGDGSLSLSPRSRDLDLRGFFDLLPLDLERDLLGDLLRCCLSDGNLVVRSCFFDSSLLLKSPGARFSMLI</sequence>
<keyword evidence="3" id="KW-1185">Reference proteome</keyword>
<proteinExistence type="predicted"/>
<feature type="region of interest" description="Disordered" evidence="1">
    <location>
        <begin position="1"/>
        <end position="26"/>
    </location>
</feature>
<evidence type="ECO:0000313" key="2">
    <source>
        <dbReference type="EMBL" id="CAL1377365.1"/>
    </source>
</evidence>
<gene>
    <name evidence="2" type="ORF">LTRI10_LOCUS19021</name>
</gene>
<reference evidence="2 3" key="1">
    <citation type="submission" date="2024-04" db="EMBL/GenBank/DDBJ databases">
        <authorList>
            <person name="Fracassetti M."/>
        </authorList>
    </citation>
    <scope>NUCLEOTIDE SEQUENCE [LARGE SCALE GENOMIC DNA]</scope>
</reference>
<name>A0AAV2DVF8_9ROSI</name>
<accession>A0AAV2DVF8</accession>